<dbReference type="PANTHER" id="PTHR43027">
    <property type="entry name" value="DOXORUBICIN RESISTANCE ABC TRANSPORTER PERMEASE PROTEIN DRRC-RELATED"/>
    <property type="match status" value="1"/>
</dbReference>
<proteinExistence type="predicted"/>
<dbReference type="OrthoDB" id="9771731at2"/>
<feature type="transmembrane region" description="Helical" evidence="5">
    <location>
        <begin position="21"/>
        <end position="40"/>
    </location>
</feature>
<gene>
    <name evidence="7" type="ORF">EQM13_10005</name>
</gene>
<protein>
    <submittedName>
        <fullName evidence="7">ABC transporter permease</fullName>
    </submittedName>
</protein>
<dbReference type="GO" id="GO:0140359">
    <property type="term" value="F:ABC-type transporter activity"/>
    <property type="evidence" value="ECO:0007669"/>
    <property type="project" value="InterPro"/>
</dbReference>
<name>A0A410QD08_9FIRM</name>
<keyword evidence="3 5" id="KW-1133">Transmembrane helix</keyword>
<feature type="transmembrane region" description="Helical" evidence="5">
    <location>
        <begin position="264"/>
        <end position="282"/>
    </location>
</feature>
<dbReference type="Proteomes" id="UP000287969">
    <property type="component" value="Chromosome"/>
</dbReference>
<feature type="transmembrane region" description="Helical" evidence="5">
    <location>
        <begin position="324"/>
        <end position="343"/>
    </location>
</feature>
<dbReference type="AlphaFoldDB" id="A0A410QD08"/>
<feature type="transmembrane region" description="Helical" evidence="5">
    <location>
        <begin position="196"/>
        <end position="221"/>
    </location>
</feature>
<evidence type="ECO:0000256" key="2">
    <source>
        <dbReference type="ARBA" id="ARBA00022692"/>
    </source>
</evidence>
<evidence type="ECO:0000256" key="3">
    <source>
        <dbReference type="ARBA" id="ARBA00022989"/>
    </source>
</evidence>
<dbReference type="PANTHER" id="PTHR43027:SF1">
    <property type="entry name" value="DOXORUBICIN RESISTANCE ABC TRANSPORTER PERMEASE PROTEIN DRRC-RELATED"/>
    <property type="match status" value="1"/>
</dbReference>
<evidence type="ECO:0000259" key="6">
    <source>
        <dbReference type="Pfam" id="PF12698"/>
    </source>
</evidence>
<comment type="subcellular location">
    <subcellularLocation>
        <location evidence="1">Membrane</location>
        <topology evidence="1">Multi-pass membrane protein</topology>
    </subcellularLocation>
</comment>
<keyword evidence="4 5" id="KW-0472">Membrane</keyword>
<dbReference type="RefSeq" id="WP_128752572.1">
    <property type="nucleotide sequence ID" value="NZ_CP035282.1"/>
</dbReference>
<feature type="transmembrane region" description="Helical" evidence="5">
    <location>
        <begin position="151"/>
        <end position="175"/>
    </location>
</feature>
<dbReference type="KEGG" id="spoa:EQM13_10005"/>
<dbReference type="EMBL" id="CP035282">
    <property type="protein sequence ID" value="QAT61903.1"/>
    <property type="molecule type" value="Genomic_DNA"/>
</dbReference>
<sequence length="351" mass="39711">MKSLLRNCIYQGKCSIRDWGFSFWSVLYPLILAVFLYTAFNGMINMKLEDIDVGIEDGNKISYILEETDLLKIHKISRDEIKEKLDNGEIDGFIDNDLNITVKESGINQTIIREIVEQIKQMEKLNRPIENYDFNVNYVLDRNQKANSMIIIFYSLIAMFSTYGVFTGIETVSFIQANLSNIGARINVTPLKKHSFLLAGIIVALALNLLSNGLLLIFIKYVLKIELFKEMKYSSIFIILGNLFGVSLGVFIGVSNKKSVNVKTLISIALTLFLSFLSGMMGPDIKTMIDTRVPVLGKVNPISIITNNLYRINLLDSTKSVGEGIFLLSVYSIVLISISYVFLRRRNYDSI</sequence>
<evidence type="ECO:0000256" key="1">
    <source>
        <dbReference type="ARBA" id="ARBA00004141"/>
    </source>
</evidence>
<dbReference type="Pfam" id="PF12698">
    <property type="entry name" value="ABC2_membrane_3"/>
    <property type="match status" value="1"/>
</dbReference>
<dbReference type="GO" id="GO:0016020">
    <property type="term" value="C:membrane"/>
    <property type="evidence" value="ECO:0007669"/>
    <property type="project" value="UniProtKB-SubCell"/>
</dbReference>
<evidence type="ECO:0000313" key="7">
    <source>
        <dbReference type="EMBL" id="QAT61903.1"/>
    </source>
</evidence>
<reference evidence="8" key="1">
    <citation type="submission" date="2019-01" db="EMBL/GenBank/DDBJ databases">
        <title>Draft genomes of a novel of Sporanaerobacter strains.</title>
        <authorList>
            <person name="Ma S."/>
        </authorList>
    </citation>
    <scope>NUCLEOTIDE SEQUENCE [LARGE SCALE GENOMIC DNA]</scope>
    <source>
        <strain evidence="8">NJN-17</strain>
    </source>
</reference>
<dbReference type="InterPro" id="IPR013525">
    <property type="entry name" value="ABC2_TM"/>
</dbReference>
<keyword evidence="2 5" id="KW-0812">Transmembrane</keyword>
<dbReference type="InterPro" id="IPR052902">
    <property type="entry name" value="ABC-2_transporter"/>
</dbReference>
<evidence type="ECO:0000256" key="5">
    <source>
        <dbReference type="SAM" id="Phobius"/>
    </source>
</evidence>
<evidence type="ECO:0000256" key="4">
    <source>
        <dbReference type="ARBA" id="ARBA00023136"/>
    </source>
</evidence>
<evidence type="ECO:0000313" key="8">
    <source>
        <dbReference type="Proteomes" id="UP000287969"/>
    </source>
</evidence>
<organism evidence="7 8">
    <name type="scientific">Acidilutibacter cellobiosedens</name>
    <dbReference type="NCBI Taxonomy" id="2507161"/>
    <lineage>
        <taxon>Bacteria</taxon>
        <taxon>Bacillati</taxon>
        <taxon>Bacillota</taxon>
        <taxon>Tissierellia</taxon>
        <taxon>Tissierellales</taxon>
        <taxon>Acidilutibacteraceae</taxon>
        <taxon>Acidilutibacter</taxon>
    </lineage>
</organism>
<accession>A0A410QD08</accession>
<keyword evidence="8" id="KW-1185">Reference proteome</keyword>
<feature type="transmembrane region" description="Helical" evidence="5">
    <location>
        <begin position="233"/>
        <end position="252"/>
    </location>
</feature>
<feature type="domain" description="ABC-2 type transporter transmembrane" evidence="6">
    <location>
        <begin position="19"/>
        <end position="340"/>
    </location>
</feature>